<protein>
    <submittedName>
        <fullName evidence="2">Uncharacterized protein</fullName>
    </submittedName>
</protein>
<dbReference type="EMBL" id="JAULSW010000005">
    <property type="protein sequence ID" value="KAK3382011.1"/>
    <property type="molecule type" value="Genomic_DNA"/>
</dbReference>
<reference evidence="2" key="2">
    <citation type="submission" date="2023-06" db="EMBL/GenBank/DDBJ databases">
        <authorList>
            <consortium name="Lawrence Berkeley National Laboratory"/>
            <person name="Haridas S."/>
            <person name="Hensen N."/>
            <person name="Bonometti L."/>
            <person name="Westerberg I."/>
            <person name="Brannstrom I.O."/>
            <person name="Guillou S."/>
            <person name="Cros-Aarteil S."/>
            <person name="Calhoun S."/>
            <person name="Kuo A."/>
            <person name="Mondo S."/>
            <person name="Pangilinan J."/>
            <person name="Riley R."/>
            <person name="LaButti K."/>
            <person name="Andreopoulos B."/>
            <person name="Lipzen A."/>
            <person name="Chen C."/>
            <person name="Yanf M."/>
            <person name="Daum C."/>
            <person name="Ng V."/>
            <person name="Clum A."/>
            <person name="Steindorff A."/>
            <person name="Ohm R."/>
            <person name="Martin F."/>
            <person name="Silar P."/>
            <person name="Natvig D."/>
            <person name="Lalanne C."/>
            <person name="Gautier V."/>
            <person name="Ament-velasquez S.L."/>
            <person name="Kruys A."/>
            <person name="Hutchinson M.I."/>
            <person name="Powell A.J."/>
            <person name="Barry K."/>
            <person name="Miller A.N."/>
            <person name="Grigoriev I.V."/>
            <person name="Debuchy R."/>
            <person name="Gladieux P."/>
            <person name="Thoren M.H."/>
            <person name="Johannesson H."/>
        </authorList>
    </citation>
    <scope>NUCLEOTIDE SEQUENCE</scope>
    <source>
        <strain evidence="2">CBS 232.78</strain>
    </source>
</reference>
<reference evidence="2" key="1">
    <citation type="journal article" date="2023" name="Mol. Phylogenet. Evol.">
        <title>Genome-scale phylogeny and comparative genomics of the fungal order Sordariales.</title>
        <authorList>
            <person name="Hensen N."/>
            <person name="Bonometti L."/>
            <person name="Westerberg I."/>
            <person name="Brannstrom I.O."/>
            <person name="Guillou S."/>
            <person name="Cros-Aarteil S."/>
            <person name="Calhoun S."/>
            <person name="Haridas S."/>
            <person name="Kuo A."/>
            <person name="Mondo S."/>
            <person name="Pangilinan J."/>
            <person name="Riley R."/>
            <person name="LaButti K."/>
            <person name="Andreopoulos B."/>
            <person name="Lipzen A."/>
            <person name="Chen C."/>
            <person name="Yan M."/>
            <person name="Daum C."/>
            <person name="Ng V."/>
            <person name="Clum A."/>
            <person name="Steindorff A."/>
            <person name="Ohm R.A."/>
            <person name="Martin F."/>
            <person name="Silar P."/>
            <person name="Natvig D.O."/>
            <person name="Lalanne C."/>
            <person name="Gautier V."/>
            <person name="Ament-Velasquez S.L."/>
            <person name="Kruys A."/>
            <person name="Hutchinson M.I."/>
            <person name="Powell A.J."/>
            <person name="Barry K."/>
            <person name="Miller A.N."/>
            <person name="Grigoriev I.V."/>
            <person name="Debuchy R."/>
            <person name="Gladieux P."/>
            <person name="Hiltunen Thoren M."/>
            <person name="Johannesson H."/>
        </authorList>
    </citation>
    <scope>NUCLEOTIDE SEQUENCE</scope>
    <source>
        <strain evidence="2">CBS 232.78</strain>
    </source>
</reference>
<feature type="transmembrane region" description="Helical" evidence="1">
    <location>
        <begin position="41"/>
        <end position="61"/>
    </location>
</feature>
<evidence type="ECO:0000256" key="1">
    <source>
        <dbReference type="SAM" id="Phobius"/>
    </source>
</evidence>
<organism evidence="2 3">
    <name type="scientific">Podospora didyma</name>
    <dbReference type="NCBI Taxonomy" id="330526"/>
    <lineage>
        <taxon>Eukaryota</taxon>
        <taxon>Fungi</taxon>
        <taxon>Dikarya</taxon>
        <taxon>Ascomycota</taxon>
        <taxon>Pezizomycotina</taxon>
        <taxon>Sordariomycetes</taxon>
        <taxon>Sordariomycetidae</taxon>
        <taxon>Sordariales</taxon>
        <taxon>Podosporaceae</taxon>
        <taxon>Podospora</taxon>
    </lineage>
</organism>
<proteinExistence type="predicted"/>
<dbReference type="AlphaFoldDB" id="A0AAE0TWF9"/>
<accession>A0AAE0TWF9</accession>
<keyword evidence="1" id="KW-1133">Transmembrane helix</keyword>
<name>A0AAE0TWF9_9PEZI</name>
<evidence type="ECO:0000313" key="3">
    <source>
        <dbReference type="Proteomes" id="UP001285441"/>
    </source>
</evidence>
<evidence type="ECO:0000313" key="2">
    <source>
        <dbReference type="EMBL" id="KAK3382011.1"/>
    </source>
</evidence>
<gene>
    <name evidence="2" type="ORF">B0H63DRAFT_477116</name>
</gene>
<comment type="caution">
    <text evidence="2">The sequence shown here is derived from an EMBL/GenBank/DDBJ whole genome shotgun (WGS) entry which is preliminary data.</text>
</comment>
<keyword evidence="1" id="KW-0472">Membrane</keyword>
<keyword evidence="3" id="KW-1185">Reference proteome</keyword>
<sequence>MPSRGRDRACAGLSFTVGGAFGLFDFSPLNLDLEAKPIRSFPFFFGLYLVFASNSILVRVIPVSSS</sequence>
<dbReference type="Proteomes" id="UP001285441">
    <property type="component" value="Unassembled WGS sequence"/>
</dbReference>
<keyword evidence="1" id="KW-0812">Transmembrane</keyword>